<dbReference type="EMBL" id="RBIM01000004">
    <property type="protein sequence ID" value="RKQ96655.1"/>
    <property type="molecule type" value="Genomic_DNA"/>
</dbReference>
<feature type="domain" description="HTH lysR-type" evidence="5">
    <location>
        <begin position="5"/>
        <end position="62"/>
    </location>
</feature>
<gene>
    <name evidence="6" type="ORF">C7435_1988</name>
</gene>
<name>A0A495D415_9PROT</name>
<reference evidence="6 7" key="1">
    <citation type="submission" date="2018-10" db="EMBL/GenBank/DDBJ databases">
        <title>Genomic Encyclopedia of Type Strains, Phase IV (KMG-IV): sequencing the most valuable type-strain genomes for metagenomic binning, comparative biology and taxonomic classification.</title>
        <authorList>
            <person name="Goeker M."/>
        </authorList>
    </citation>
    <scope>NUCLEOTIDE SEQUENCE [LARGE SCALE GENOMIC DNA]</scope>
    <source>
        <strain evidence="6 7">DSM 4734</strain>
    </source>
</reference>
<evidence type="ECO:0000313" key="7">
    <source>
        <dbReference type="Proteomes" id="UP000273675"/>
    </source>
</evidence>
<dbReference type="CDD" id="cd08411">
    <property type="entry name" value="PBP2_OxyR"/>
    <property type="match status" value="1"/>
</dbReference>
<comment type="similarity">
    <text evidence="1">Belongs to the LysR transcriptional regulatory family.</text>
</comment>
<evidence type="ECO:0000313" key="6">
    <source>
        <dbReference type="EMBL" id="RKQ96655.1"/>
    </source>
</evidence>
<accession>A0A495D415</accession>
<evidence type="ECO:0000256" key="1">
    <source>
        <dbReference type="ARBA" id="ARBA00009437"/>
    </source>
</evidence>
<dbReference type="AlphaFoldDB" id="A0A495D415"/>
<dbReference type="RefSeq" id="WP_121211222.1">
    <property type="nucleotide sequence ID" value="NZ_RBIM01000004.1"/>
</dbReference>
<evidence type="ECO:0000256" key="4">
    <source>
        <dbReference type="ARBA" id="ARBA00023163"/>
    </source>
</evidence>
<dbReference type="FunFam" id="1.10.10.10:FF:000001">
    <property type="entry name" value="LysR family transcriptional regulator"/>
    <property type="match status" value="1"/>
</dbReference>
<dbReference type="GO" id="GO:0003677">
    <property type="term" value="F:DNA binding"/>
    <property type="evidence" value="ECO:0007669"/>
    <property type="project" value="UniProtKB-KW"/>
</dbReference>
<dbReference type="Pfam" id="PF03466">
    <property type="entry name" value="LysR_substrate"/>
    <property type="match status" value="1"/>
</dbReference>
<dbReference type="SUPFAM" id="SSF46785">
    <property type="entry name" value="Winged helix' DNA-binding domain"/>
    <property type="match status" value="1"/>
</dbReference>
<dbReference type="GO" id="GO:0003700">
    <property type="term" value="F:DNA-binding transcription factor activity"/>
    <property type="evidence" value="ECO:0007669"/>
    <property type="project" value="InterPro"/>
</dbReference>
<dbReference type="InterPro" id="IPR005119">
    <property type="entry name" value="LysR_subst-bd"/>
</dbReference>
<dbReference type="Gene3D" id="1.10.10.10">
    <property type="entry name" value="Winged helix-like DNA-binding domain superfamily/Winged helix DNA-binding domain"/>
    <property type="match status" value="1"/>
</dbReference>
<dbReference type="PANTHER" id="PTHR30346">
    <property type="entry name" value="TRANSCRIPTIONAL DUAL REGULATOR HCAR-RELATED"/>
    <property type="match status" value="1"/>
</dbReference>
<comment type="caution">
    <text evidence="6">The sequence shown here is derived from an EMBL/GenBank/DDBJ whole genome shotgun (WGS) entry which is preliminary data.</text>
</comment>
<dbReference type="SUPFAM" id="SSF53850">
    <property type="entry name" value="Periplasmic binding protein-like II"/>
    <property type="match status" value="1"/>
</dbReference>
<organism evidence="6 7">
    <name type="scientific">Maricaulis maris</name>
    <dbReference type="NCBI Taxonomy" id="74318"/>
    <lineage>
        <taxon>Bacteria</taxon>
        <taxon>Pseudomonadati</taxon>
        <taxon>Pseudomonadota</taxon>
        <taxon>Alphaproteobacteria</taxon>
        <taxon>Maricaulales</taxon>
        <taxon>Maricaulaceae</taxon>
        <taxon>Maricaulis</taxon>
    </lineage>
</organism>
<proteinExistence type="inferred from homology"/>
<dbReference type="GO" id="GO:0032993">
    <property type="term" value="C:protein-DNA complex"/>
    <property type="evidence" value="ECO:0007669"/>
    <property type="project" value="TreeGrafter"/>
</dbReference>
<evidence type="ECO:0000259" key="5">
    <source>
        <dbReference type="PROSITE" id="PS50931"/>
    </source>
</evidence>
<evidence type="ECO:0000256" key="3">
    <source>
        <dbReference type="ARBA" id="ARBA00023125"/>
    </source>
</evidence>
<dbReference type="InterPro" id="IPR000847">
    <property type="entry name" value="LysR_HTH_N"/>
</dbReference>
<keyword evidence="2" id="KW-0805">Transcription regulation</keyword>
<dbReference type="Pfam" id="PF00126">
    <property type="entry name" value="HTH_1"/>
    <property type="match status" value="1"/>
</dbReference>
<dbReference type="PRINTS" id="PR00039">
    <property type="entry name" value="HTHLYSR"/>
</dbReference>
<protein>
    <submittedName>
        <fullName evidence="6">LysR family transcriptional regulator</fullName>
    </submittedName>
</protein>
<evidence type="ECO:0000256" key="2">
    <source>
        <dbReference type="ARBA" id="ARBA00023015"/>
    </source>
</evidence>
<sequence>MTQLPTLRQLQFIIALAEHGSFSRAAEVVFVTQPTLSAAIKELETILGTVLVERGARGAVLTPAGDAVLERARRVMTEAEDLVIAAQAAGEPLAGPFKLGVIPTIAPFLLPQVLPALRTRFPDIELFLREDLTDRLFDALRDRRLDAALVALPYDAPMIETHAVWSDEFLFAAPPDHPLTHRKTLSPADLADEPLLLLEDGHCLRDHALAACSTGSARSDFAATSLHTLVHMVKSGLGATLLPRMAVDAGLVDRMGLEVRAFDPPVAGREIGVAWRKGSARADEAIQLGDAIRDILEAPDGV</sequence>
<dbReference type="OrthoDB" id="9775392at2"/>
<dbReference type="PANTHER" id="PTHR30346:SF10">
    <property type="entry name" value="TRANSCRIPTIONAL REGULATOR OF OXIDATIVE STRESS OXYR"/>
    <property type="match status" value="1"/>
</dbReference>
<keyword evidence="3" id="KW-0238">DNA-binding</keyword>
<keyword evidence="4" id="KW-0804">Transcription</keyword>
<dbReference type="PROSITE" id="PS50931">
    <property type="entry name" value="HTH_LYSR"/>
    <property type="match status" value="1"/>
</dbReference>
<dbReference type="Gene3D" id="3.40.190.10">
    <property type="entry name" value="Periplasmic binding protein-like II"/>
    <property type="match status" value="2"/>
</dbReference>
<dbReference type="Proteomes" id="UP000273675">
    <property type="component" value="Unassembled WGS sequence"/>
</dbReference>
<dbReference type="InterPro" id="IPR036390">
    <property type="entry name" value="WH_DNA-bd_sf"/>
</dbReference>
<dbReference type="InterPro" id="IPR036388">
    <property type="entry name" value="WH-like_DNA-bd_sf"/>
</dbReference>